<gene>
    <name evidence="2" type="ORF">SDC9_186715</name>
</gene>
<feature type="transmembrane region" description="Helical" evidence="1">
    <location>
        <begin position="21"/>
        <end position="39"/>
    </location>
</feature>
<accession>A0A645HJN3</accession>
<dbReference type="AlphaFoldDB" id="A0A645HJN3"/>
<keyword evidence="1" id="KW-1133">Transmembrane helix</keyword>
<proteinExistence type="predicted"/>
<comment type="caution">
    <text evidence="2">The sequence shown here is derived from an EMBL/GenBank/DDBJ whole genome shotgun (WGS) entry which is preliminary data.</text>
</comment>
<organism evidence="2">
    <name type="scientific">bioreactor metagenome</name>
    <dbReference type="NCBI Taxonomy" id="1076179"/>
    <lineage>
        <taxon>unclassified sequences</taxon>
        <taxon>metagenomes</taxon>
        <taxon>ecological metagenomes</taxon>
    </lineage>
</organism>
<dbReference type="EMBL" id="VSSQ01094856">
    <property type="protein sequence ID" value="MPN39187.1"/>
    <property type="molecule type" value="Genomic_DNA"/>
</dbReference>
<evidence type="ECO:0000313" key="2">
    <source>
        <dbReference type="EMBL" id="MPN39187.1"/>
    </source>
</evidence>
<keyword evidence="1" id="KW-0472">Membrane</keyword>
<name>A0A645HJN3_9ZZZZ</name>
<reference evidence="2" key="1">
    <citation type="submission" date="2019-08" db="EMBL/GenBank/DDBJ databases">
        <authorList>
            <person name="Kucharzyk K."/>
            <person name="Murdoch R.W."/>
            <person name="Higgins S."/>
            <person name="Loffler F."/>
        </authorList>
    </citation>
    <scope>NUCLEOTIDE SEQUENCE</scope>
</reference>
<evidence type="ECO:0000256" key="1">
    <source>
        <dbReference type="SAM" id="Phobius"/>
    </source>
</evidence>
<keyword evidence="1" id="KW-0812">Transmembrane</keyword>
<sequence length="191" mass="21125">MRAQIKHRGIAGAGQHRAVKILIFTIELINVEIIVWAVGQQPRFILAALLPEIVDGFFSRPSVTVKRQITGYDMAHFALNFPDVKGCQAQIVKFDIDALTERMLDQGICTRKTTLGSQKEYKTQGTLVDPASLFVTVGDGGEQCVPVKGGAQLMHPASLERAHQAAGRDLRQQYLQRLGDLDRRVKLVAFS</sequence>
<protein>
    <submittedName>
        <fullName evidence="2">Uncharacterized protein</fullName>
    </submittedName>
</protein>